<dbReference type="PANTHER" id="PTHR10794">
    <property type="entry name" value="ABHYDROLASE DOMAIN-CONTAINING PROTEIN"/>
    <property type="match status" value="1"/>
</dbReference>
<evidence type="ECO:0000256" key="1">
    <source>
        <dbReference type="ARBA" id="ARBA00010884"/>
    </source>
</evidence>
<name>A0AAD8IKH0_9APIA</name>
<sequence length="472" mass="53035">MDCLESTDLPSIASIQYYKLLLKVATMIPIAHFIIGFACIFATTLYYLLEVHLFEDLFHGGSAVTLTYNPASHVYRNVVSKCSILHRRYCATPWLSSPHLQTMLLDFVGKPPKFSYKRQIFLSSDGGTFALDWLMSSDVIPSENENDTIWEKDATPIVVVIPGLTSDSNAAYIRHLVHSTAMRGWNVVVCNHRGMAGVPFTSDRAYNSGWTTDVRDVINHLHHKYSEAPLFAVGTSIGANILVKYLGEYGETVPLAGAAAICSPWDLLIGSRFIARKLIQNLYGILLTMGLKSYAKSNQTHFMRLADWEGIMKSRHMPEFDKAVTCTMENFETADTFYRWCSSAAYTRDVSVPLLSISSLDDPVCTSEAIPWHECRENKNIVLATTKHGGHLGFFEGITAPSLWWVRAVNEFLSVLHSTSVHKHNKENYKQGRMQRGQVAMVEISREAATTEDVKTTCKHNKKIRRSSSYTK</sequence>
<dbReference type="InterPro" id="IPR050960">
    <property type="entry name" value="AB_hydrolase_4_sf"/>
</dbReference>
<dbReference type="PANTHER" id="PTHR10794:SF63">
    <property type="entry name" value="ALPHA_BETA HYDROLASE 1, ISOFORM A"/>
    <property type="match status" value="1"/>
</dbReference>
<organism evidence="5 6">
    <name type="scientific">Heracleum sosnowskyi</name>
    <dbReference type="NCBI Taxonomy" id="360622"/>
    <lineage>
        <taxon>Eukaryota</taxon>
        <taxon>Viridiplantae</taxon>
        <taxon>Streptophyta</taxon>
        <taxon>Embryophyta</taxon>
        <taxon>Tracheophyta</taxon>
        <taxon>Spermatophyta</taxon>
        <taxon>Magnoliopsida</taxon>
        <taxon>eudicotyledons</taxon>
        <taxon>Gunneridae</taxon>
        <taxon>Pentapetalae</taxon>
        <taxon>asterids</taxon>
        <taxon>campanulids</taxon>
        <taxon>Apiales</taxon>
        <taxon>Apiaceae</taxon>
        <taxon>Apioideae</taxon>
        <taxon>apioid superclade</taxon>
        <taxon>Tordylieae</taxon>
        <taxon>Tordyliinae</taxon>
        <taxon>Heracleum</taxon>
    </lineage>
</organism>
<evidence type="ECO:0000256" key="2">
    <source>
        <dbReference type="PIRSR" id="PIRSR005211-1"/>
    </source>
</evidence>
<evidence type="ECO:0000256" key="3">
    <source>
        <dbReference type="SAM" id="Phobius"/>
    </source>
</evidence>
<keyword evidence="3" id="KW-1133">Transmembrane helix</keyword>
<dbReference type="AlphaFoldDB" id="A0AAD8IKH0"/>
<dbReference type="Pfam" id="PF12146">
    <property type="entry name" value="Hydrolase_4"/>
    <property type="match status" value="1"/>
</dbReference>
<feature type="active site" description="Charge relay system" evidence="2">
    <location>
        <position position="391"/>
    </location>
</feature>
<dbReference type="SUPFAM" id="SSF53474">
    <property type="entry name" value="alpha/beta-Hydrolases"/>
    <property type="match status" value="1"/>
</dbReference>
<dbReference type="EMBL" id="JAUIZM010000004">
    <property type="protein sequence ID" value="KAK1386813.1"/>
    <property type="molecule type" value="Genomic_DNA"/>
</dbReference>
<proteinExistence type="inferred from homology"/>
<dbReference type="GO" id="GO:0034338">
    <property type="term" value="F:short-chain carboxylesterase activity"/>
    <property type="evidence" value="ECO:0007669"/>
    <property type="project" value="TreeGrafter"/>
</dbReference>
<protein>
    <submittedName>
        <fullName evidence="5">Embryogenesis-associated protein EMB8</fullName>
    </submittedName>
</protein>
<feature type="active site" description="Charge relay system" evidence="2">
    <location>
        <position position="362"/>
    </location>
</feature>
<keyword evidence="3" id="KW-0812">Transmembrane</keyword>
<dbReference type="Gene3D" id="3.40.50.1820">
    <property type="entry name" value="alpha/beta hydrolase"/>
    <property type="match status" value="1"/>
</dbReference>
<evidence type="ECO:0000259" key="4">
    <source>
        <dbReference type="Pfam" id="PF12146"/>
    </source>
</evidence>
<feature type="domain" description="Serine aminopeptidase S33" evidence="4">
    <location>
        <begin position="155"/>
        <end position="369"/>
    </location>
</feature>
<dbReference type="InterPro" id="IPR012020">
    <property type="entry name" value="ABHD4"/>
</dbReference>
<dbReference type="InterPro" id="IPR022742">
    <property type="entry name" value="Hydrolase_4"/>
</dbReference>
<feature type="transmembrane region" description="Helical" evidence="3">
    <location>
        <begin position="20"/>
        <end position="49"/>
    </location>
</feature>
<comment type="similarity">
    <text evidence="1">Belongs to the AB hydrolase superfamily. AB hydrolase 4 family.</text>
</comment>
<evidence type="ECO:0000313" key="5">
    <source>
        <dbReference type="EMBL" id="KAK1386813.1"/>
    </source>
</evidence>
<dbReference type="FunFam" id="3.40.50.1820:FF:000071">
    <property type="entry name" value="Embryogenesis-associated protein EMB8"/>
    <property type="match status" value="1"/>
</dbReference>
<dbReference type="PIRSF" id="PIRSF005211">
    <property type="entry name" value="Ab_hydro_YheT"/>
    <property type="match status" value="1"/>
</dbReference>
<keyword evidence="6" id="KW-1185">Reference proteome</keyword>
<accession>A0AAD8IKH0</accession>
<dbReference type="GO" id="GO:0047372">
    <property type="term" value="F:monoacylglycerol lipase activity"/>
    <property type="evidence" value="ECO:0007669"/>
    <property type="project" value="TreeGrafter"/>
</dbReference>
<reference evidence="5" key="2">
    <citation type="submission" date="2023-05" db="EMBL/GenBank/DDBJ databases">
        <authorList>
            <person name="Schelkunov M.I."/>
        </authorList>
    </citation>
    <scope>NUCLEOTIDE SEQUENCE</scope>
    <source>
        <strain evidence="5">Hsosn_3</strain>
        <tissue evidence="5">Leaf</tissue>
    </source>
</reference>
<feature type="active site" description="Charge relay system" evidence="2">
    <location>
        <position position="236"/>
    </location>
</feature>
<reference evidence="5" key="1">
    <citation type="submission" date="2023-02" db="EMBL/GenBank/DDBJ databases">
        <title>Genome of toxic invasive species Heracleum sosnowskyi carries increased number of genes despite the absence of recent whole-genome duplications.</title>
        <authorList>
            <person name="Schelkunov M."/>
            <person name="Shtratnikova V."/>
            <person name="Makarenko M."/>
            <person name="Klepikova A."/>
            <person name="Omelchenko D."/>
            <person name="Novikova G."/>
            <person name="Obukhova E."/>
            <person name="Bogdanov V."/>
            <person name="Penin A."/>
            <person name="Logacheva M."/>
        </authorList>
    </citation>
    <scope>NUCLEOTIDE SEQUENCE</scope>
    <source>
        <strain evidence="5">Hsosn_3</strain>
        <tissue evidence="5">Leaf</tissue>
    </source>
</reference>
<gene>
    <name evidence="5" type="ORF">POM88_014991</name>
</gene>
<comment type="caution">
    <text evidence="5">The sequence shown here is derived from an EMBL/GenBank/DDBJ whole genome shotgun (WGS) entry which is preliminary data.</text>
</comment>
<keyword evidence="3" id="KW-0472">Membrane</keyword>
<dbReference type="Proteomes" id="UP001237642">
    <property type="component" value="Unassembled WGS sequence"/>
</dbReference>
<dbReference type="InterPro" id="IPR029058">
    <property type="entry name" value="AB_hydrolase_fold"/>
</dbReference>
<evidence type="ECO:0000313" key="6">
    <source>
        <dbReference type="Proteomes" id="UP001237642"/>
    </source>
</evidence>